<evidence type="ECO:0000256" key="4">
    <source>
        <dbReference type="ARBA" id="ARBA00024207"/>
    </source>
</evidence>
<dbReference type="InterPro" id="IPR043519">
    <property type="entry name" value="NT_sf"/>
</dbReference>
<dbReference type="Proteomes" id="UP000017548">
    <property type="component" value="Unassembled WGS sequence"/>
</dbReference>
<dbReference type="EMBL" id="AXZL01000072">
    <property type="protein sequence ID" value="ESE40311.1"/>
    <property type="molecule type" value="Genomic_DNA"/>
</dbReference>
<keyword evidence="7" id="KW-1185">Reference proteome</keyword>
<accession>A0ABN0PJV8</accession>
<dbReference type="InterPro" id="IPR052379">
    <property type="entry name" value="Type_VII_TA_RNase"/>
</dbReference>
<comment type="caution">
    <text evidence="6">The sequence shown here is derived from an EMBL/GenBank/DDBJ whole genome shotgun (WGS) entry which is preliminary data.</text>
</comment>
<evidence type="ECO:0000313" key="7">
    <source>
        <dbReference type="Proteomes" id="UP000017548"/>
    </source>
</evidence>
<dbReference type="CDD" id="cd05403">
    <property type="entry name" value="NT_KNTase_like"/>
    <property type="match status" value="1"/>
</dbReference>
<dbReference type="InterPro" id="IPR041633">
    <property type="entry name" value="Polbeta"/>
</dbReference>
<organism evidence="6 7">
    <name type="scientific">Shewanella decolorationis S12</name>
    <dbReference type="NCBI Taxonomy" id="1353536"/>
    <lineage>
        <taxon>Bacteria</taxon>
        <taxon>Pseudomonadati</taxon>
        <taxon>Pseudomonadota</taxon>
        <taxon>Gammaproteobacteria</taxon>
        <taxon>Alteromonadales</taxon>
        <taxon>Shewanellaceae</taxon>
        <taxon>Shewanella</taxon>
    </lineage>
</organism>
<comment type="similarity">
    <text evidence="4">Belongs to the HepT RNase toxin family.</text>
</comment>
<dbReference type="InterPro" id="IPR037038">
    <property type="entry name" value="HepT-like_sf"/>
</dbReference>
<reference evidence="6 7" key="1">
    <citation type="journal article" date="2013" name="Genome Announc.">
        <title>Draft Genome Sequence of Shewanella decolorationis S12, a Dye-Degrading Bacterium Isolated from a Wastewater Treatment Plant.</title>
        <authorList>
            <person name="Xu M."/>
            <person name="Fang Y."/>
            <person name="Liu J."/>
            <person name="Chen X."/>
            <person name="Sun G."/>
            <person name="Guo J."/>
            <person name="Hua Z."/>
            <person name="Tu Q."/>
            <person name="Wu L."/>
            <person name="Zhou J."/>
            <person name="Liu X."/>
        </authorList>
    </citation>
    <scope>NUCLEOTIDE SEQUENCE [LARGE SCALE GENOMIC DNA]</scope>
    <source>
        <strain evidence="6 7">S12</strain>
    </source>
</reference>
<dbReference type="Pfam" id="PF01934">
    <property type="entry name" value="HepT-like"/>
    <property type="match status" value="1"/>
</dbReference>
<evidence type="ECO:0000256" key="3">
    <source>
        <dbReference type="ARBA" id="ARBA00022801"/>
    </source>
</evidence>
<dbReference type="Pfam" id="PF18765">
    <property type="entry name" value="Polbeta"/>
    <property type="match status" value="1"/>
</dbReference>
<dbReference type="Gene3D" id="1.20.120.580">
    <property type="entry name" value="bsu32300-like"/>
    <property type="match status" value="1"/>
</dbReference>
<gene>
    <name evidence="6" type="ORF">SHD_3063</name>
</gene>
<dbReference type="PANTHER" id="PTHR33397">
    <property type="entry name" value="UPF0331 PROTEIN YUTE"/>
    <property type="match status" value="1"/>
</dbReference>
<dbReference type="NCBIfam" id="NF047751">
    <property type="entry name" value="HepT_toxin"/>
    <property type="match status" value="1"/>
</dbReference>
<feature type="domain" description="Polymerase beta nucleotidyltransferase" evidence="5">
    <location>
        <begin position="11"/>
        <end position="109"/>
    </location>
</feature>
<dbReference type="PANTHER" id="PTHR33397:SF5">
    <property type="entry name" value="RNASE YUTE-RELATED"/>
    <property type="match status" value="1"/>
</dbReference>
<evidence type="ECO:0000313" key="6">
    <source>
        <dbReference type="EMBL" id="ESE40311.1"/>
    </source>
</evidence>
<dbReference type="NCBIfam" id="NF047752">
    <property type="entry name" value="MntA_antitoxin"/>
    <property type="match status" value="1"/>
</dbReference>
<dbReference type="Gene3D" id="3.30.460.10">
    <property type="entry name" value="Beta Polymerase, domain 2"/>
    <property type="match status" value="1"/>
</dbReference>
<dbReference type="SUPFAM" id="SSF81301">
    <property type="entry name" value="Nucleotidyltransferase"/>
    <property type="match status" value="1"/>
</dbReference>
<dbReference type="InterPro" id="IPR008201">
    <property type="entry name" value="HepT-like"/>
</dbReference>
<keyword evidence="2" id="KW-0540">Nuclease</keyword>
<keyword evidence="3" id="KW-0378">Hydrolase</keyword>
<evidence type="ECO:0000256" key="2">
    <source>
        <dbReference type="ARBA" id="ARBA00022722"/>
    </source>
</evidence>
<evidence type="ECO:0000259" key="5">
    <source>
        <dbReference type="Pfam" id="PF18765"/>
    </source>
</evidence>
<name>A0ABN0PJV8_9GAMM</name>
<evidence type="ECO:0000256" key="1">
    <source>
        <dbReference type="ARBA" id="ARBA00022649"/>
    </source>
</evidence>
<proteinExistence type="inferred from homology"/>
<protein>
    <submittedName>
        <fullName evidence="6">Dna polymerase subunit beta</fullName>
    </submittedName>
</protein>
<keyword evidence="1" id="KW-1277">Toxin-antitoxin system</keyword>
<sequence length="276" mass="30973">MTIEQSQYMHQLNALAASHPEVAILWLYGSQAKGNASEHSDWDLAVAFDPVKADSVLDTRIRAELLAMDWQRALGLAEGKLSVVDINLAPIPLAFGIINANKLIFSRDEGRRMQEESRIMSQMELDYSAPSYFIILDDAYITSLSLSLSQYQAELGELRQLLSQRSLSDLEYRAAERTLQVSIEACIGIAKHWAKALAGHSPQDAYQTFEVLCQRGTQPADELNGWRKVIGLRNALVHDYLNIDPEIIRSVISQGYSDRLFAFAEQGLEWLSLKTD</sequence>